<evidence type="ECO:0000256" key="15">
    <source>
        <dbReference type="ARBA" id="ARBA00023306"/>
    </source>
</evidence>
<dbReference type="SUPFAM" id="SSF56194">
    <property type="entry name" value="Uridine diphospho-N-Acetylenolpyruvylglucosamine reductase, MurB, C-terminal domain"/>
    <property type="match status" value="1"/>
</dbReference>
<accession>A0ABT3N692</accession>
<dbReference type="SUPFAM" id="SSF56176">
    <property type="entry name" value="FAD-binding/transporter-associated domain-like"/>
    <property type="match status" value="1"/>
</dbReference>
<sequence length="311" mass="33376">MLQQPEYHKMTGRFPGLLKENEPLASHVRFRVGGPADLFCSPPDIQTLSAVMKTVSQHNIPFFIMGDGTNLLIRDGGLRGLVIRLGKNCKQIRTEGKSLIAGCAAKLPRVCLHAAGQGLSGLETLAGIPGTVGGAIAMNAGTAEGSACDHLQSLTICEKDGRIRILGKKDFSFGYRLFRWNDGTAPENRILLEARWELQPENPAVLRQKIHKALVLRKASQPVDAASAGCIFKNPDPCLPAGRLIDEAGLKGTSRGAAMVSPRHANFIINQGSAQASDILSLMACIQETVLATKGITLEREVRIVGENTPV</sequence>
<keyword evidence="8 19" id="KW-0132">Cell division</keyword>
<feature type="active site" evidence="19">
    <location>
        <position position="176"/>
    </location>
</feature>
<feature type="active site" description="Proton donor" evidence="19">
    <location>
        <position position="230"/>
    </location>
</feature>
<comment type="catalytic activity">
    <reaction evidence="18 19">
        <text>UDP-N-acetyl-alpha-D-muramate + NADP(+) = UDP-N-acetyl-3-O-(1-carboxyvinyl)-alpha-D-glucosamine + NADPH + H(+)</text>
        <dbReference type="Rhea" id="RHEA:12248"/>
        <dbReference type="ChEBI" id="CHEBI:15378"/>
        <dbReference type="ChEBI" id="CHEBI:57783"/>
        <dbReference type="ChEBI" id="CHEBI:58349"/>
        <dbReference type="ChEBI" id="CHEBI:68483"/>
        <dbReference type="ChEBI" id="CHEBI:70757"/>
        <dbReference type="EC" id="1.3.1.98"/>
    </reaction>
</comment>
<keyword evidence="14 19" id="KW-0560">Oxidoreductase</keyword>
<evidence type="ECO:0000256" key="5">
    <source>
        <dbReference type="ARBA" id="ARBA00012518"/>
    </source>
</evidence>
<dbReference type="InterPro" id="IPR006094">
    <property type="entry name" value="Oxid_FAD_bind_N"/>
</dbReference>
<keyword evidence="11 19" id="KW-0521">NADP</keyword>
<evidence type="ECO:0000256" key="19">
    <source>
        <dbReference type="HAMAP-Rule" id="MF_00037"/>
    </source>
</evidence>
<comment type="cofactor">
    <cofactor evidence="1 19">
        <name>FAD</name>
        <dbReference type="ChEBI" id="CHEBI:57692"/>
    </cofactor>
</comment>
<protein>
    <recommendedName>
        <fullName evidence="6 19">UDP-N-acetylenolpyruvoylglucosamine reductase</fullName>
        <ecNumber evidence="5 19">1.3.1.98</ecNumber>
    </recommendedName>
    <alternativeName>
        <fullName evidence="17 19">UDP-N-acetylmuramate dehydrogenase</fullName>
    </alternativeName>
</protein>
<evidence type="ECO:0000256" key="13">
    <source>
        <dbReference type="ARBA" id="ARBA00022984"/>
    </source>
</evidence>
<keyword evidence="16 19" id="KW-0961">Cell wall biogenesis/degradation</keyword>
<evidence type="ECO:0000256" key="18">
    <source>
        <dbReference type="ARBA" id="ARBA00048914"/>
    </source>
</evidence>
<gene>
    <name evidence="19 21" type="primary">murB</name>
    <name evidence="21" type="ORF">OOT00_00975</name>
</gene>
<comment type="caution">
    <text evidence="21">The sequence shown here is derived from an EMBL/GenBank/DDBJ whole genome shotgun (WGS) entry which is preliminary data.</text>
</comment>
<dbReference type="PANTHER" id="PTHR21071:SF4">
    <property type="entry name" value="UDP-N-ACETYLENOLPYRUVOYLGLUCOSAMINE REDUCTASE"/>
    <property type="match status" value="1"/>
</dbReference>
<dbReference type="PANTHER" id="PTHR21071">
    <property type="entry name" value="UDP-N-ACETYLENOLPYRUVOYLGLUCOSAMINE REDUCTASE"/>
    <property type="match status" value="1"/>
</dbReference>
<organism evidence="21 22">
    <name type="scientific">Desulfobotulus pelophilus</name>
    <dbReference type="NCBI Taxonomy" id="2823377"/>
    <lineage>
        <taxon>Bacteria</taxon>
        <taxon>Pseudomonadati</taxon>
        <taxon>Thermodesulfobacteriota</taxon>
        <taxon>Desulfobacteria</taxon>
        <taxon>Desulfobacterales</taxon>
        <taxon>Desulfobacteraceae</taxon>
        <taxon>Desulfobotulus</taxon>
    </lineage>
</organism>
<dbReference type="NCBIfam" id="NF010480">
    <property type="entry name" value="PRK13905.1"/>
    <property type="match status" value="1"/>
</dbReference>
<evidence type="ECO:0000256" key="4">
    <source>
        <dbReference type="ARBA" id="ARBA00004752"/>
    </source>
</evidence>
<feature type="domain" description="FAD-binding PCMH-type" evidence="20">
    <location>
        <begin position="31"/>
        <end position="201"/>
    </location>
</feature>
<dbReference type="InterPro" id="IPR016167">
    <property type="entry name" value="FAD-bd_PCMH_sub1"/>
</dbReference>
<evidence type="ECO:0000259" key="20">
    <source>
        <dbReference type="PROSITE" id="PS51387"/>
    </source>
</evidence>
<keyword evidence="7 19" id="KW-0963">Cytoplasm</keyword>
<dbReference type="InterPro" id="IPR011601">
    <property type="entry name" value="MurB_C"/>
</dbReference>
<evidence type="ECO:0000256" key="6">
    <source>
        <dbReference type="ARBA" id="ARBA00015188"/>
    </source>
</evidence>
<keyword evidence="12 19" id="KW-0133">Cell shape</keyword>
<dbReference type="Gene3D" id="3.30.43.10">
    <property type="entry name" value="Uridine Diphospho-n-acetylenolpyruvylglucosamine Reductase, domain 2"/>
    <property type="match status" value="1"/>
</dbReference>
<keyword evidence="9 19" id="KW-0285">Flavoprotein</keyword>
<dbReference type="HAMAP" id="MF_00037">
    <property type="entry name" value="MurB"/>
    <property type="match status" value="1"/>
</dbReference>
<evidence type="ECO:0000256" key="2">
    <source>
        <dbReference type="ARBA" id="ARBA00003921"/>
    </source>
</evidence>
<dbReference type="InterPro" id="IPR003170">
    <property type="entry name" value="MurB"/>
</dbReference>
<keyword evidence="15 19" id="KW-0131">Cell cycle</keyword>
<dbReference type="EMBL" id="JAPFPW010000001">
    <property type="protein sequence ID" value="MCW7752552.1"/>
    <property type="molecule type" value="Genomic_DNA"/>
</dbReference>
<proteinExistence type="inferred from homology"/>
<dbReference type="Gene3D" id="3.90.78.10">
    <property type="entry name" value="UDP-N-acetylenolpyruvoylglucosamine reductase, C-terminal domain"/>
    <property type="match status" value="1"/>
</dbReference>
<evidence type="ECO:0000256" key="10">
    <source>
        <dbReference type="ARBA" id="ARBA00022827"/>
    </source>
</evidence>
<name>A0ABT3N692_9BACT</name>
<evidence type="ECO:0000256" key="7">
    <source>
        <dbReference type="ARBA" id="ARBA00022490"/>
    </source>
</evidence>
<evidence type="ECO:0000256" key="8">
    <source>
        <dbReference type="ARBA" id="ARBA00022618"/>
    </source>
</evidence>
<evidence type="ECO:0000313" key="22">
    <source>
        <dbReference type="Proteomes" id="UP001209681"/>
    </source>
</evidence>
<dbReference type="NCBIfam" id="TIGR00179">
    <property type="entry name" value="murB"/>
    <property type="match status" value="1"/>
</dbReference>
<dbReference type="InterPro" id="IPR016166">
    <property type="entry name" value="FAD-bd_PCMH"/>
</dbReference>
<evidence type="ECO:0000256" key="17">
    <source>
        <dbReference type="ARBA" id="ARBA00031026"/>
    </source>
</evidence>
<evidence type="ECO:0000256" key="14">
    <source>
        <dbReference type="ARBA" id="ARBA00023002"/>
    </source>
</evidence>
<dbReference type="RefSeq" id="WP_265423419.1">
    <property type="nucleotide sequence ID" value="NZ_JAPFPW010000001.1"/>
</dbReference>
<keyword evidence="13 19" id="KW-0573">Peptidoglycan synthesis</keyword>
<dbReference type="InterPro" id="IPR036635">
    <property type="entry name" value="MurB_C_sf"/>
</dbReference>
<dbReference type="Pfam" id="PF01565">
    <property type="entry name" value="FAD_binding_4"/>
    <property type="match status" value="1"/>
</dbReference>
<reference evidence="21 22" key="1">
    <citation type="submission" date="2022-11" db="EMBL/GenBank/DDBJ databases">
        <title>Desulfobotulus tamanensis H1 sp. nov. - anaerobic, alkaliphilic, sulphate reducing bacterium isolated from terrestrial mud volcano.</title>
        <authorList>
            <person name="Frolova A."/>
            <person name="Merkel A.Y."/>
            <person name="Slobodkin A.I."/>
        </authorList>
    </citation>
    <scope>NUCLEOTIDE SEQUENCE [LARGE SCALE GENOMIC DNA]</scope>
    <source>
        <strain evidence="21 22">H1</strain>
    </source>
</reference>
<comment type="similarity">
    <text evidence="19">Belongs to the MurB family.</text>
</comment>
<dbReference type="InterPro" id="IPR016169">
    <property type="entry name" value="FAD-bd_PCMH_sub2"/>
</dbReference>
<dbReference type="InterPro" id="IPR036318">
    <property type="entry name" value="FAD-bd_PCMH-like_sf"/>
</dbReference>
<dbReference type="PROSITE" id="PS51387">
    <property type="entry name" value="FAD_PCMH"/>
    <property type="match status" value="1"/>
</dbReference>
<dbReference type="GO" id="GO:0008762">
    <property type="term" value="F:UDP-N-acetylmuramate dehydrogenase activity"/>
    <property type="evidence" value="ECO:0007669"/>
    <property type="project" value="UniProtKB-EC"/>
</dbReference>
<evidence type="ECO:0000256" key="16">
    <source>
        <dbReference type="ARBA" id="ARBA00023316"/>
    </source>
</evidence>
<evidence type="ECO:0000256" key="11">
    <source>
        <dbReference type="ARBA" id="ARBA00022857"/>
    </source>
</evidence>
<dbReference type="Pfam" id="PF02873">
    <property type="entry name" value="MurB_C"/>
    <property type="match status" value="1"/>
</dbReference>
<dbReference type="Proteomes" id="UP001209681">
    <property type="component" value="Unassembled WGS sequence"/>
</dbReference>
<feature type="active site" evidence="19">
    <location>
        <position position="301"/>
    </location>
</feature>
<keyword evidence="22" id="KW-1185">Reference proteome</keyword>
<evidence type="ECO:0000256" key="9">
    <source>
        <dbReference type="ARBA" id="ARBA00022630"/>
    </source>
</evidence>
<evidence type="ECO:0000256" key="12">
    <source>
        <dbReference type="ARBA" id="ARBA00022960"/>
    </source>
</evidence>
<evidence type="ECO:0000256" key="3">
    <source>
        <dbReference type="ARBA" id="ARBA00004496"/>
    </source>
</evidence>
<evidence type="ECO:0000256" key="1">
    <source>
        <dbReference type="ARBA" id="ARBA00001974"/>
    </source>
</evidence>
<keyword evidence="10 19" id="KW-0274">FAD</keyword>
<comment type="function">
    <text evidence="2 19">Cell wall formation.</text>
</comment>
<evidence type="ECO:0000313" key="21">
    <source>
        <dbReference type="EMBL" id="MCW7752552.1"/>
    </source>
</evidence>
<comment type="pathway">
    <text evidence="4 19">Cell wall biogenesis; peptidoglycan biosynthesis.</text>
</comment>
<dbReference type="Gene3D" id="3.30.465.10">
    <property type="match status" value="1"/>
</dbReference>
<comment type="subcellular location">
    <subcellularLocation>
        <location evidence="3 19">Cytoplasm</location>
    </subcellularLocation>
</comment>
<dbReference type="EC" id="1.3.1.98" evidence="5 19"/>